<feature type="transmembrane region" description="Helical" evidence="1">
    <location>
        <begin position="7"/>
        <end position="30"/>
    </location>
</feature>
<keyword evidence="1" id="KW-1133">Transmembrane helix</keyword>
<organism evidence="2 3">
    <name type="scientific">Neoroseomonas marina</name>
    <dbReference type="NCBI Taxonomy" id="1232220"/>
    <lineage>
        <taxon>Bacteria</taxon>
        <taxon>Pseudomonadati</taxon>
        <taxon>Pseudomonadota</taxon>
        <taxon>Alphaproteobacteria</taxon>
        <taxon>Acetobacterales</taxon>
        <taxon>Acetobacteraceae</taxon>
        <taxon>Neoroseomonas</taxon>
    </lineage>
</organism>
<sequence length="143" mass="14905">MRAARIAVLGFCAGFLAVLIFHQGVVLLMYGGGLVPNPPFPMRPVPPFGVPQVVSMAFWGGVWGILIAAIAAARPTWPAVLVGLAVGAIGCVLVGFTVVAALRGQPLFGGMDPARWWRSVVINGAFGLGAGLIFDALRRIGRV</sequence>
<dbReference type="EMBL" id="JABBKX010000005">
    <property type="protein sequence ID" value="NMJ42687.1"/>
    <property type="molecule type" value="Genomic_DNA"/>
</dbReference>
<gene>
    <name evidence="2" type="ORF">GWK16_15675</name>
</gene>
<evidence type="ECO:0000313" key="3">
    <source>
        <dbReference type="Proteomes" id="UP000548582"/>
    </source>
</evidence>
<accession>A0A848EGV7</accession>
<keyword evidence="1" id="KW-0812">Transmembrane</keyword>
<name>A0A848EGV7_9PROT</name>
<keyword evidence="1" id="KW-0472">Membrane</keyword>
<feature type="transmembrane region" description="Helical" evidence="1">
    <location>
        <begin position="50"/>
        <end position="73"/>
    </location>
</feature>
<dbReference type="Proteomes" id="UP000548582">
    <property type="component" value="Unassembled WGS sequence"/>
</dbReference>
<dbReference type="AlphaFoldDB" id="A0A848EGV7"/>
<comment type="caution">
    <text evidence="2">The sequence shown here is derived from an EMBL/GenBank/DDBJ whole genome shotgun (WGS) entry which is preliminary data.</text>
</comment>
<reference evidence="2 3" key="1">
    <citation type="submission" date="2020-03" db="EMBL/GenBank/DDBJ databases">
        <authorList>
            <person name="Sun Q."/>
        </authorList>
    </citation>
    <scope>NUCLEOTIDE SEQUENCE [LARGE SCALE GENOMIC DNA]</scope>
    <source>
        <strain evidence="2 3">JC162</strain>
    </source>
</reference>
<proteinExistence type="predicted"/>
<feature type="transmembrane region" description="Helical" evidence="1">
    <location>
        <begin position="116"/>
        <end position="137"/>
    </location>
</feature>
<evidence type="ECO:0000256" key="1">
    <source>
        <dbReference type="SAM" id="Phobius"/>
    </source>
</evidence>
<protein>
    <submittedName>
        <fullName evidence="2">Uncharacterized protein</fullName>
    </submittedName>
</protein>
<dbReference type="RefSeq" id="WP_170054919.1">
    <property type="nucleotide sequence ID" value="NZ_JABBKX010000005.1"/>
</dbReference>
<keyword evidence="3" id="KW-1185">Reference proteome</keyword>
<evidence type="ECO:0000313" key="2">
    <source>
        <dbReference type="EMBL" id="NMJ42687.1"/>
    </source>
</evidence>
<feature type="transmembrane region" description="Helical" evidence="1">
    <location>
        <begin position="80"/>
        <end position="104"/>
    </location>
</feature>